<organism evidence="3 4">
    <name type="scientific">Pyricularia grisea</name>
    <name type="common">Crabgrass-specific blast fungus</name>
    <name type="synonym">Magnaporthe grisea</name>
    <dbReference type="NCBI Taxonomy" id="148305"/>
    <lineage>
        <taxon>Eukaryota</taxon>
        <taxon>Fungi</taxon>
        <taxon>Dikarya</taxon>
        <taxon>Ascomycota</taxon>
        <taxon>Pezizomycotina</taxon>
        <taxon>Sordariomycetes</taxon>
        <taxon>Sordariomycetidae</taxon>
        <taxon>Magnaporthales</taxon>
        <taxon>Pyriculariaceae</taxon>
        <taxon>Pyricularia</taxon>
    </lineage>
</organism>
<feature type="chain" id="PRO_5028070573" evidence="2">
    <location>
        <begin position="18"/>
        <end position="294"/>
    </location>
</feature>
<reference evidence="4" key="3">
    <citation type="submission" date="2025-08" db="UniProtKB">
        <authorList>
            <consortium name="RefSeq"/>
        </authorList>
    </citation>
    <scope>IDENTIFICATION</scope>
    <source>
        <strain evidence="4">NI907</strain>
    </source>
</reference>
<dbReference type="AlphaFoldDB" id="A0A6P8ANT0"/>
<feature type="compositionally biased region" description="Low complexity" evidence="1">
    <location>
        <begin position="224"/>
        <end position="234"/>
    </location>
</feature>
<feature type="compositionally biased region" description="Basic and acidic residues" evidence="1">
    <location>
        <begin position="114"/>
        <end position="155"/>
    </location>
</feature>
<evidence type="ECO:0000256" key="1">
    <source>
        <dbReference type="SAM" id="MobiDB-lite"/>
    </source>
</evidence>
<dbReference type="Proteomes" id="UP000515153">
    <property type="component" value="Chromosome V"/>
</dbReference>
<evidence type="ECO:0000313" key="3">
    <source>
        <dbReference type="Proteomes" id="UP000515153"/>
    </source>
</evidence>
<reference evidence="3 4" key="1">
    <citation type="journal article" date="2019" name="Mol. Biol. Evol.">
        <title>Blast fungal genomes show frequent chromosomal changes, gene gains and losses, and effector gene turnover.</title>
        <authorList>
            <person name="Gomez Luciano L.B."/>
            <person name="Jason Tsai I."/>
            <person name="Chuma I."/>
            <person name="Tosa Y."/>
            <person name="Chen Y.H."/>
            <person name="Li J.Y."/>
            <person name="Li M.Y."/>
            <person name="Jade Lu M.Y."/>
            <person name="Nakayashiki H."/>
            <person name="Li W.H."/>
        </authorList>
    </citation>
    <scope>NUCLEOTIDE SEQUENCE [LARGE SCALE GENOMIC DNA]</scope>
    <source>
        <strain evidence="3 4">NI907</strain>
    </source>
</reference>
<name>A0A6P8ANT0_PYRGI</name>
<proteinExistence type="predicted"/>
<dbReference type="KEGG" id="pgri:PgNI_11578"/>
<evidence type="ECO:0000313" key="4">
    <source>
        <dbReference type="RefSeq" id="XP_030976557.1"/>
    </source>
</evidence>
<keyword evidence="2" id="KW-0732">Signal</keyword>
<protein>
    <submittedName>
        <fullName evidence="4">Uncharacterized protein</fullName>
    </submittedName>
</protein>
<keyword evidence="3" id="KW-1185">Reference proteome</keyword>
<gene>
    <name evidence="4" type="ORF">PgNI_11578</name>
</gene>
<accession>A0A6P8ANT0</accession>
<evidence type="ECO:0000256" key="2">
    <source>
        <dbReference type="SAM" id="SignalP"/>
    </source>
</evidence>
<feature type="compositionally biased region" description="Basic and acidic residues" evidence="1">
    <location>
        <begin position="203"/>
        <end position="213"/>
    </location>
</feature>
<dbReference type="RefSeq" id="XP_030976557.1">
    <property type="nucleotide sequence ID" value="XM_031131544.1"/>
</dbReference>
<reference evidence="4" key="2">
    <citation type="submission" date="2019-10" db="EMBL/GenBank/DDBJ databases">
        <authorList>
            <consortium name="NCBI Genome Project"/>
        </authorList>
    </citation>
    <scope>NUCLEOTIDE SEQUENCE</scope>
    <source>
        <strain evidence="4">NI907</strain>
    </source>
</reference>
<feature type="compositionally biased region" description="Basic and acidic residues" evidence="1">
    <location>
        <begin position="46"/>
        <end position="59"/>
    </location>
</feature>
<dbReference type="GeneID" id="41966449"/>
<feature type="compositionally biased region" description="Basic and acidic residues" evidence="1">
    <location>
        <begin position="170"/>
        <end position="181"/>
    </location>
</feature>
<sequence>MRFETLIVSILASAAVAVPMKGDGANAALQARNVAPRNGAIPAHFARRDAKEDAKKKLEEEMDKARKKLEDAKKHLPKVPHMNITKPGMPPKEQVKKRAATAELFSDPKVAVADGRKMDDKSKRAVSVDDAKKKAEEEKKKAEEEAKKKGEDARKKLPPKMPGGKNNTKPGEKPKKSDPKKTTPKRSVNLQQRDPLSIGDIENDIKKGLEKLKNKFGKHKNGTAPAQPAAAAAANEKRAEGEMETDSKKDCDKKKDGKKHKGPGKGTNTTMPKSKPTTPPKGKRSLPVRLPVMF</sequence>
<feature type="region of interest" description="Disordered" evidence="1">
    <location>
        <begin position="43"/>
        <end position="294"/>
    </location>
</feature>
<feature type="compositionally biased region" description="Basic and acidic residues" evidence="1">
    <location>
        <begin position="235"/>
        <end position="255"/>
    </location>
</feature>
<feature type="signal peptide" evidence="2">
    <location>
        <begin position="1"/>
        <end position="17"/>
    </location>
</feature>